<dbReference type="Proteomes" id="UP000218784">
    <property type="component" value="Unassembled WGS sequence"/>
</dbReference>
<dbReference type="AlphaFoldDB" id="A0A2A4HXL2"/>
<dbReference type="EMBL" id="NWVD01000006">
    <property type="protein sequence ID" value="PCG08418.1"/>
    <property type="molecule type" value="Genomic_DNA"/>
</dbReference>
<evidence type="ECO:0000313" key="2">
    <source>
        <dbReference type="Proteomes" id="UP000218784"/>
    </source>
</evidence>
<reference evidence="1 2" key="1">
    <citation type="submission" date="2017-09" db="EMBL/GenBank/DDBJ databases">
        <title>Sphingomonas ginsenosidimutans KACC 14949, whole genome shotgun sequence.</title>
        <authorList>
            <person name="Feng G."/>
            <person name="Zhu H."/>
        </authorList>
    </citation>
    <scope>NUCLEOTIDE SEQUENCE [LARGE SCALE GENOMIC DNA]</scope>
    <source>
        <strain evidence="1 2">KACC 14949</strain>
    </source>
</reference>
<evidence type="ECO:0000313" key="1">
    <source>
        <dbReference type="EMBL" id="PCG08418.1"/>
    </source>
</evidence>
<dbReference type="InterPro" id="IPR003737">
    <property type="entry name" value="GlcNAc_PI_deacetylase-related"/>
</dbReference>
<dbReference type="GO" id="GO:0016811">
    <property type="term" value="F:hydrolase activity, acting on carbon-nitrogen (but not peptide) bonds, in linear amides"/>
    <property type="evidence" value="ECO:0007669"/>
    <property type="project" value="TreeGrafter"/>
</dbReference>
<dbReference type="PANTHER" id="PTHR12993:SF29">
    <property type="entry name" value="BLR3841 PROTEIN"/>
    <property type="match status" value="1"/>
</dbReference>
<dbReference type="Pfam" id="PF02585">
    <property type="entry name" value="PIG-L"/>
    <property type="match status" value="1"/>
</dbReference>
<proteinExistence type="predicted"/>
<keyword evidence="2" id="KW-1185">Reference proteome</keyword>
<comment type="caution">
    <text evidence="1">The sequence shown here is derived from an EMBL/GenBank/DDBJ whole genome shotgun (WGS) entry which is preliminary data.</text>
</comment>
<dbReference type="InterPro" id="IPR024078">
    <property type="entry name" value="LmbE-like_dom_sf"/>
</dbReference>
<name>A0A2A4HXL2_9SPHN</name>
<sequence length="220" mass="23769">MAQPLIASRWAAARWLVVAPHADDETLGAGALIAHAAKHGRLGGVVYLTDGTGSHPDGTPRLAIVRKAEARGALRRLGAGDVRVDWLGWRDAHPHEAGSAAFRRSAATLAGWLRDRKIDAIAVSDRLDRHCDHQAAYRLAQAAASIARRGVSVFGYHVWSVPAAGARRLRTPPMPPGKRRAALHAHRSQTTPLLGDGFRLAARQVRMQADDILTLRRIAS</sequence>
<accession>A0A2A4HXL2</accession>
<dbReference type="SUPFAM" id="SSF102588">
    <property type="entry name" value="LmbE-like"/>
    <property type="match status" value="1"/>
</dbReference>
<gene>
    <name evidence="1" type="ORF">COA17_13755</name>
</gene>
<dbReference type="RefSeq" id="WP_096613184.1">
    <property type="nucleotide sequence ID" value="NZ_NWVD01000006.1"/>
</dbReference>
<dbReference type="PANTHER" id="PTHR12993">
    <property type="entry name" value="N-ACETYLGLUCOSAMINYL-PHOSPHATIDYLINOSITOL DE-N-ACETYLASE-RELATED"/>
    <property type="match status" value="1"/>
</dbReference>
<dbReference type="Gene3D" id="3.40.50.10320">
    <property type="entry name" value="LmbE-like"/>
    <property type="match status" value="1"/>
</dbReference>
<protein>
    <submittedName>
        <fullName evidence="1">GlcNAc-PI de-N-acetylase</fullName>
    </submittedName>
</protein>
<organism evidence="1 2">
    <name type="scientific">Sphingomonas ginsenosidimutans</name>
    <dbReference type="NCBI Taxonomy" id="862134"/>
    <lineage>
        <taxon>Bacteria</taxon>
        <taxon>Pseudomonadati</taxon>
        <taxon>Pseudomonadota</taxon>
        <taxon>Alphaproteobacteria</taxon>
        <taxon>Sphingomonadales</taxon>
        <taxon>Sphingomonadaceae</taxon>
        <taxon>Sphingomonas</taxon>
    </lineage>
</organism>